<dbReference type="Proteomes" id="UP000247772">
    <property type="component" value="Unassembled WGS sequence"/>
</dbReference>
<gene>
    <name evidence="1" type="ORF">C7410_115199</name>
</gene>
<evidence type="ECO:0000313" key="1">
    <source>
        <dbReference type="EMBL" id="PYE21356.1"/>
    </source>
</evidence>
<protein>
    <submittedName>
        <fullName evidence="1">Radical SAM protein with 4Fe4S-binding SPASM domain</fullName>
    </submittedName>
</protein>
<accession>A0A2V4UKR5</accession>
<reference evidence="1 2" key="1">
    <citation type="submission" date="2018-06" db="EMBL/GenBank/DDBJ databases">
        <title>Genomic Encyclopedia of Type Strains, Phase IV (KMG-V): Genome sequencing to study the core and pangenomes of soil and plant-associated prokaryotes.</title>
        <authorList>
            <person name="Whitman W."/>
        </authorList>
    </citation>
    <scope>NUCLEOTIDE SEQUENCE [LARGE SCALE GENOMIC DNA]</scope>
    <source>
        <strain evidence="1 2">SRCL-318</strain>
    </source>
</reference>
<evidence type="ECO:0000313" key="2">
    <source>
        <dbReference type="Proteomes" id="UP000247772"/>
    </source>
</evidence>
<dbReference type="RefSeq" id="WP_110855994.1">
    <property type="nucleotide sequence ID" value="NZ_QJSQ01000015.1"/>
</dbReference>
<comment type="caution">
    <text evidence="1">The sequence shown here is derived from an EMBL/GenBank/DDBJ whole genome shotgun (WGS) entry which is preliminary data.</text>
</comment>
<organism evidence="1 2">
    <name type="scientific">Paraburkholderia silvatlantica</name>
    <dbReference type="NCBI Taxonomy" id="321895"/>
    <lineage>
        <taxon>Bacteria</taxon>
        <taxon>Pseudomonadati</taxon>
        <taxon>Pseudomonadota</taxon>
        <taxon>Betaproteobacteria</taxon>
        <taxon>Burkholderiales</taxon>
        <taxon>Burkholderiaceae</taxon>
        <taxon>Paraburkholderia</taxon>
    </lineage>
</organism>
<sequence>MHTLTSRIADELDYFEREPDVEPKRRKYRGRCPECFMSMRCAPGCPNEEIEPDDEALQALEH</sequence>
<dbReference type="EMBL" id="QJSQ01000015">
    <property type="protein sequence ID" value="PYE21356.1"/>
    <property type="molecule type" value="Genomic_DNA"/>
</dbReference>
<dbReference type="AlphaFoldDB" id="A0A2V4UKR5"/>
<name>A0A2V4UKR5_9BURK</name>
<proteinExistence type="predicted"/>